<evidence type="ECO:0008006" key="3">
    <source>
        <dbReference type="Google" id="ProtNLM"/>
    </source>
</evidence>
<dbReference type="AlphaFoldDB" id="A0A0C3B3E7"/>
<proteinExistence type="predicted"/>
<keyword evidence="2" id="KW-1185">Reference proteome</keyword>
<dbReference type="Proteomes" id="UP000054166">
    <property type="component" value="Unassembled WGS sequence"/>
</dbReference>
<dbReference type="HOGENOM" id="CLU_1890843_0_0_1"/>
<reference evidence="2" key="2">
    <citation type="submission" date="2015-01" db="EMBL/GenBank/DDBJ databases">
        <title>Evolutionary Origins and Diversification of the Mycorrhizal Mutualists.</title>
        <authorList>
            <consortium name="DOE Joint Genome Institute"/>
            <consortium name="Mycorrhizal Genomics Consortium"/>
            <person name="Kohler A."/>
            <person name="Kuo A."/>
            <person name="Nagy L.G."/>
            <person name="Floudas D."/>
            <person name="Copeland A."/>
            <person name="Barry K.W."/>
            <person name="Cichocki N."/>
            <person name="Veneault-Fourrey C."/>
            <person name="LaButti K."/>
            <person name="Lindquist E.A."/>
            <person name="Lipzen A."/>
            <person name="Lundell T."/>
            <person name="Morin E."/>
            <person name="Murat C."/>
            <person name="Riley R."/>
            <person name="Ohm R."/>
            <person name="Sun H."/>
            <person name="Tunlid A."/>
            <person name="Henrissat B."/>
            <person name="Grigoriev I.V."/>
            <person name="Hibbett D.S."/>
            <person name="Martin F."/>
        </authorList>
    </citation>
    <scope>NUCLEOTIDE SEQUENCE [LARGE SCALE GENOMIC DNA]</scope>
    <source>
        <strain evidence="2">F 1598</strain>
    </source>
</reference>
<accession>A0A0C3B3E7</accession>
<protein>
    <recommendedName>
        <fullName evidence="3">Retrotransposon Copia-like N-terminal domain-containing protein</fullName>
    </recommendedName>
</protein>
<evidence type="ECO:0000313" key="2">
    <source>
        <dbReference type="Proteomes" id="UP000054166"/>
    </source>
</evidence>
<sequence>MFSTLLNDAKFSNLCMSKDNWPKWSQKIVEVMEMSKLDDYIHGTVPAPDINADLASFKHWKGNNKKLIGFLKAFIEDGEKSYLATENAHTAWQNLLAHHEKQGLTTQVRLIQEVLSISYAKDVS</sequence>
<reference evidence="1 2" key="1">
    <citation type="submission" date="2014-04" db="EMBL/GenBank/DDBJ databases">
        <authorList>
            <consortium name="DOE Joint Genome Institute"/>
            <person name="Kuo A."/>
            <person name="Tarkka M."/>
            <person name="Buscot F."/>
            <person name="Kohler A."/>
            <person name="Nagy L.G."/>
            <person name="Floudas D."/>
            <person name="Copeland A."/>
            <person name="Barry K.W."/>
            <person name="Cichocki N."/>
            <person name="Veneault-Fourrey C."/>
            <person name="LaButti K."/>
            <person name="Lindquist E.A."/>
            <person name="Lipzen A."/>
            <person name="Lundell T."/>
            <person name="Morin E."/>
            <person name="Murat C."/>
            <person name="Sun H."/>
            <person name="Tunlid A."/>
            <person name="Henrissat B."/>
            <person name="Grigoriev I.V."/>
            <person name="Hibbett D.S."/>
            <person name="Martin F."/>
            <person name="Nordberg H.P."/>
            <person name="Cantor M.N."/>
            <person name="Hua S.X."/>
        </authorList>
    </citation>
    <scope>NUCLEOTIDE SEQUENCE [LARGE SCALE GENOMIC DNA]</scope>
    <source>
        <strain evidence="1 2">F 1598</strain>
    </source>
</reference>
<evidence type="ECO:0000313" key="1">
    <source>
        <dbReference type="EMBL" id="KIM71812.1"/>
    </source>
</evidence>
<feature type="non-terminal residue" evidence="1">
    <location>
        <position position="124"/>
    </location>
</feature>
<organism evidence="1 2">
    <name type="scientific">Piloderma croceum (strain F 1598)</name>
    <dbReference type="NCBI Taxonomy" id="765440"/>
    <lineage>
        <taxon>Eukaryota</taxon>
        <taxon>Fungi</taxon>
        <taxon>Dikarya</taxon>
        <taxon>Basidiomycota</taxon>
        <taxon>Agaricomycotina</taxon>
        <taxon>Agaricomycetes</taxon>
        <taxon>Agaricomycetidae</taxon>
        <taxon>Atheliales</taxon>
        <taxon>Atheliaceae</taxon>
        <taxon>Piloderma</taxon>
    </lineage>
</organism>
<dbReference type="InParanoid" id="A0A0C3B3E7"/>
<gene>
    <name evidence="1" type="ORF">PILCRDRAFT_82429</name>
</gene>
<dbReference type="EMBL" id="KN833205">
    <property type="protein sequence ID" value="KIM71812.1"/>
    <property type="molecule type" value="Genomic_DNA"/>
</dbReference>
<name>A0A0C3B3E7_PILCF</name>